<dbReference type="Gene3D" id="3.60.110.10">
    <property type="entry name" value="Carbon-nitrogen hydrolase"/>
    <property type="match status" value="1"/>
</dbReference>
<dbReference type="Proteomes" id="UP000606870">
    <property type="component" value="Unassembled WGS sequence"/>
</dbReference>
<gene>
    <name evidence="3" type="ORF">H8J70_03085</name>
</gene>
<proteinExistence type="inferred from homology"/>
<comment type="similarity">
    <text evidence="1">Belongs to the carbon-nitrogen hydrolase superfamily. Nitrilase family.</text>
</comment>
<comment type="caution">
    <text evidence="3">The sequence shown here is derived from an EMBL/GenBank/DDBJ whole genome shotgun (WGS) entry which is preliminary data.</text>
</comment>
<evidence type="ECO:0000256" key="1">
    <source>
        <dbReference type="ARBA" id="ARBA00008129"/>
    </source>
</evidence>
<keyword evidence="3" id="KW-0378">Hydrolase</keyword>
<name>A0ABR6VG00_9FIRM</name>
<dbReference type="RefSeq" id="WP_186502398.1">
    <property type="nucleotide sequence ID" value="NZ_JACOGK010000006.1"/>
</dbReference>
<evidence type="ECO:0000313" key="4">
    <source>
        <dbReference type="Proteomes" id="UP000606870"/>
    </source>
</evidence>
<organism evidence="3 4">
    <name type="scientific">Megasphaera hominis</name>
    <dbReference type="NCBI Taxonomy" id="159836"/>
    <lineage>
        <taxon>Bacteria</taxon>
        <taxon>Bacillati</taxon>
        <taxon>Bacillota</taxon>
        <taxon>Negativicutes</taxon>
        <taxon>Veillonellales</taxon>
        <taxon>Veillonellaceae</taxon>
        <taxon>Megasphaera</taxon>
    </lineage>
</organism>
<dbReference type="InterPro" id="IPR036526">
    <property type="entry name" value="C-N_Hydrolase_sf"/>
</dbReference>
<dbReference type="PANTHER" id="PTHR46044">
    <property type="entry name" value="NITRILASE"/>
    <property type="match status" value="1"/>
</dbReference>
<dbReference type="Pfam" id="PF00795">
    <property type="entry name" value="CN_hydrolase"/>
    <property type="match status" value="1"/>
</dbReference>
<dbReference type="PANTHER" id="PTHR46044:SF1">
    <property type="entry name" value="CN HYDROLASE DOMAIN-CONTAINING PROTEIN"/>
    <property type="match status" value="1"/>
</dbReference>
<dbReference type="PROSITE" id="PS50263">
    <property type="entry name" value="CN_HYDROLASE"/>
    <property type="match status" value="1"/>
</dbReference>
<dbReference type="EMBL" id="JACOGK010000006">
    <property type="protein sequence ID" value="MBC3536237.1"/>
    <property type="molecule type" value="Genomic_DNA"/>
</dbReference>
<reference evidence="3 4" key="1">
    <citation type="submission" date="2020-08" db="EMBL/GenBank/DDBJ databases">
        <authorList>
            <person name="Liu C."/>
            <person name="Sun Q."/>
        </authorList>
    </citation>
    <scope>NUCLEOTIDE SEQUENCE [LARGE SCALE GENOMIC DNA]</scope>
    <source>
        <strain evidence="3 4">NSJ-59</strain>
    </source>
</reference>
<dbReference type="InterPro" id="IPR044149">
    <property type="entry name" value="Nitrilases_CHs"/>
</dbReference>
<keyword evidence="4" id="KW-1185">Reference proteome</keyword>
<sequence>MATLKNYKPEKRPMAGKKFVRVACVQAPQVVFNKWKQIEVACKYIKEAGEKGVELVAFSETYIPVFPAYYTGGYESNVEEWRLWNIGLQDNSIVVPSDETDAIGKACKEAGVYCVMGVNELDDADGVRTFYNTQIMFGKDGRILRRHRKLTPTYSERCYWGSGDGSDLGVVETDIGRIGSLICGEHHAILIRAAEMLMGEDFHIANYPGCHKAQSGEKFLVANRDENAYGCECHLGAREYALEAGCFCLCSCGILGEKDFEPEYKSLIGSDHLNIDWAIGGSAIVGPGGEYVVKPVFDKEGLVIADCYADDIKVSKMLFDAAGHYSHPEIARLVLNTKHYTNLNIIENSSPKKGISYKDLKNLSEEFEVDLDKLERIATRIEKHNQGLAIDD</sequence>
<feature type="domain" description="CN hydrolase" evidence="2">
    <location>
        <begin position="20"/>
        <end position="309"/>
    </location>
</feature>
<dbReference type="SUPFAM" id="SSF56317">
    <property type="entry name" value="Carbon-nitrogen hydrolase"/>
    <property type="match status" value="1"/>
</dbReference>
<dbReference type="CDD" id="cd07564">
    <property type="entry name" value="nitrilases_CHs"/>
    <property type="match status" value="1"/>
</dbReference>
<dbReference type="InterPro" id="IPR003010">
    <property type="entry name" value="C-N_Hydrolase"/>
</dbReference>
<accession>A0ABR6VG00</accession>
<dbReference type="GO" id="GO:0016787">
    <property type="term" value="F:hydrolase activity"/>
    <property type="evidence" value="ECO:0007669"/>
    <property type="project" value="UniProtKB-KW"/>
</dbReference>
<protein>
    <submittedName>
        <fullName evidence="3">Carbon-nitrogen hydrolase family protein</fullName>
    </submittedName>
</protein>
<evidence type="ECO:0000313" key="3">
    <source>
        <dbReference type="EMBL" id="MBC3536237.1"/>
    </source>
</evidence>
<evidence type="ECO:0000259" key="2">
    <source>
        <dbReference type="PROSITE" id="PS50263"/>
    </source>
</evidence>